<reference evidence="6" key="1">
    <citation type="submission" date="2025-08" db="UniProtKB">
        <authorList>
            <consortium name="RefSeq"/>
        </authorList>
    </citation>
    <scope>IDENTIFICATION</scope>
</reference>
<keyword evidence="5" id="KW-1185">Reference proteome</keyword>
<dbReference type="PANTHER" id="PTHR14614">
    <property type="entry name" value="HEPATOCELLULAR CARCINOMA-ASSOCIATED ANTIGEN"/>
    <property type="match status" value="1"/>
</dbReference>
<dbReference type="SUPFAM" id="SSF53335">
    <property type="entry name" value="S-adenosyl-L-methionine-dependent methyltransferases"/>
    <property type="match status" value="1"/>
</dbReference>
<dbReference type="RefSeq" id="XP_055876085.1">
    <property type="nucleotide sequence ID" value="XM_056020110.1"/>
</dbReference>
<proteinExistence type="inferred from homology"/>
<dbReference type="GO" id="GO:0032259">
    <property type="term" value="P:methylation"/>
    <property type="evidence" value="ECO:0007669"/>
    <property type="project" value="UniProtKB-KW"/>
</dbReference>
<evidence type="ECO:0000256" key="4">
    <source>
        <dbReference type="ARBA" id="ARBA00043988"/>
    </source>
</evidence>
<dbReference type="PANTHER" id="PTHR14614:SF164">
    <property type="entry name" value="HISTONE-ARGININE METHYLTRANSFERASE METTL23"/>
    <property type="match status" value="1"/>
</dbReference>
<evidence type="ECO:0000256" key="1">
    <source>
        <dbReference type="ARBA" id="ARBA00022603"/>
    </source>
</evidence>
<dbReference type="Pfam" id="PF10294">
    <property type="entry name" value="Methyltransf_16"/>
    <property type="match status" value="1"/>
</dbReference>
<dbReference type="GO" id="GO:0008168">
    <property type="term" value="F:methyltransferase activity"/>
    <property type="evidence" value="ECO:0007669"/>
    <property type="project" value="UniProtKB-KW"/>
</dbReference>
<evidence type="ECO:0000313" key="5">
    <source>
        <dbReference type="Proteomes" id="UP001165740"/>
    </source>
</evidence>
<dbReference type="OrthoDB" id="407325at2759"/>
<sequence>MMNEILKSRSSSLDNYKEFTFSDSSKKDEHQVTIKILEDMFQLPGADYGTYIWPCAPILAQYVWQNKDLVRTQSILEIGAGTGLPGIVAAKCGANVILSDSNTKPLSLDLCRKSAELNGLKNVTVCGITWGEVTPTLTQLPPIDLILASDCFYHSKDFEDVIMTMSFILHRCPNANVWCAYQERSSERSIEYLLDKWSLYGHELPLPSMEHWTSSYDSHLKHIIRIYEIRIKMQNKVY</sequence>
<dbReference type="OMA" id="CYMILAN"/>
<accession>A0A9W2ZM84</accession>
<dbReference type="Proteomes" id="UP001165740">
    <property type="component" value="Chromosome 2"/>
</dbReference>
<dbReference type="InterPro" id="IPR029063">
    <property type="entry name" value="SAM-dependent_MTases_sf"/>
</dbReference>
<keyword evidence="3" id="KW-0949">S-adenosyl-L-methionine</keyword>
<keyword evidence="2" id="KW-0808">Transferase</keyword>
<organism evidence="5 6">
    <name type="scientific">Biomphalaria glabrata</name>
    <name type="common">Bloodfluke planorb</name>
    <name type="synonym">Freshwater snail</name>
    <dbReference type="NCBI Taxonomy" id="6526"/>
    <lineage>
        <taxon>Eukaryota</taxon>
        <taxon>Metazoa</taxon>
        <taxon>Spiralia</taxon>
        <taxon>Lophotrochozoa</taxon>
        <taxon>Mollusca</taxon>
        <taxon>Gastropoda</taxon>
        <taxon>Heterobranchia</taxon>
        <taxon>Euthyneura</taxon>
        <taxon>Panpulmonata</taxon>
        <taxon>Hygrophila</taxon>
        <taxon>Lymnaeoidea</taxon>
        <taxon>Planorbidae</taxon>
        <taxon>Biomphalaria</taxon>
    </lineage>
</organism>
<dbReference type="AlphaFoldDB" id="A0A9W2ZM84"/>
<comment type="similarity">
    <text evidence="4">Belongs to the methyltransferase superfamily. METTL23 family.</text>
</comment>
<dbReference type="InterPro" id="IPR019410">
    <property type="entry name" value="Methyltransf_16"/>
</dbReference>
<dbReference type="GO" id="GO:0005634">
    <property type="term" value="C:nucleus"/>
    <property type="evidence" value="ECO:0007669"/>
    <property type="project" value="TreeGrafter"/>
</dbReference>
<evidence type="ECO:0000256" key="2">
    <source>
        <dbReference type="ARBA" id="ARBA00022679"/>
    </source>
</evidence>
<dbReference type="GO" id="GO:0005737">
    <property type="term" value="C:cytoplasm"/>
    <property type="evidence" value="ECO:0007669"/>
    <property type="project" value="TreeGrafter"/>
</dbReference>
<dbReference type="GeneID" id="106063452"/>
<dbReference type="Gene3D" id="3.40.50.150">
    <property type="entry name" value="Vaccinia Virus protein VP39"/>
    <property type="match status" value="1"/>
</dbReference>
<name>A0A9W2ZM84_BIOGL</name>
<dbReference type="CDD" id="cd02440">
    <property type="entry name" value="AdoMet_MTases"/>
    <property type="match status" value="1"/>
</dbReference>
<gene>
    <name evidence="6" type="primary">LOC106063452</name>
</gene>
<evidence type="ECO:0000313" key="6">
    <source>
        <dbReference type="RefSeq" id="XP_055876085.1"/>
    </source>
</evidence>
<keyword evidence="1" id="KW-0489">Methyltransferase</keyword>
<protein>
    <submittedName>
        <fullName evidence="6">Histone-arginine methyltransferase METTL23-like isoform X1</fullName>
    </submittedName>
</protein>
<evidence type="ECO:0000256" key="3">
    <source>
        <dbReference type="ARBA" id="ARBA00022691"/>
    </source>
</evidence>